<dbReference type="Gene3D" id="3.40.50.150">
    <property type="entry name" value="Vaccinia Virus protein VP39"/>
    <property type="match status" value="1"/>
</dbReference>
<evidence type="ECO:0008006" key="3">
    <source>
        <dbReference type="Google" id="ProtNLM"/>
    </source>
</evidence>
<evidence type="ECO:0000313" key="2">
    <source>
        <dbReference type="Proteomes" id="UP000487757"/>
    </source>
</evidence>
<organism evidence="1 2">
    <name type="scientific">Pedobacter petrophilus</name>
    <dbReference type="NCBI Taxonomy" id="1908241"/>
    <lineage>
        <taxon>Bacteria</taxon>
        <taxon>Pseudomonadati</taxon>
        <taxon>Bacteroidota</taxon>
        <taxon>Sphingobacteriia</taxon>
        <taxon>Sphingobacteriales</taxon>
        <taxon>Sphingobacteriaceae</taxon>
        <taxon>Pedobacter</taxon>
    </lineage>
</organism>
<protein>
    <recommendedName>
        <fullName evidence="3">PRMT5 arginine-N-methyltransferase domain-containing protein</fullName>
    </recommendedName>
</protein>
<gene>
    <name evidence="1" type="ORF">GJU39_03620</name>
</gene>
<dbReference type="InterPro" id="IPR029063">
    <property type="entry name" value="SAM-dependent_MTases_sf"/>
</dbReference>
<dbReference type="Proteomes" id="UP000487757">
    <property type="component" value="Unassembled WGS sequence"/>
</dbReference>
<name>A0A7K0FUA5_9SPHI</name>
<reference evidence="1 2" key="1">
    <citation type="submission" date="2019-11" db="EMBL/GenBank/DDBJ databases">
        <title>Pedobacter petrophilus genome.</title>
        <authorList>
            <person name="Feldbauer M.J."/>
            <person name="Newman J.D."/>
        </authorList>
    </citation>
    <scope>NUCLEOTIDE SEQUENCE [LARGE SCALE GENOMIC DNA]</scope>
    <source>
        <strain evidence="1 2">LMG 29686</strain>
    </source>
</reference>
<keyword evidence="2" id="KW-1185">Reference proteome</keyword>
<sequence length="328" mass="37259">MYQTQNLKEQLQSISNDLILPGDFHDKLVPAITAYTKLLFDIGKIEPEKNGERNDVKLPFGHAIGTFWAANCVKEVLRTQRFVRGLYEAVQDKLAQKSGPVHVLYAGTGPFATLALPVMAQFSADEVQFTLLEINETSHKKLLDVIKAFDLNKYIRRIEITDATTCILPDTDVDIVLSETLNRALITEPQVFIMLNLASQLGENVIFLPEEITVNLSEKKKKESEPRKIKTLINFNHNKMKDIIRQSEKYHWVFDEVGVNIGDVEPGNLYYTTEIKVYRNNFLGYEDSSLNLLERVKLDQEDAKAVTFKYYAAGKVGFSVYSNNVLST</sequence>
<comment type="caution">
    <text evidence="1">The sequence shown here is derived from an EMBL/GenBank/DDBJ whole genome shotgun (WGS) entry which is preliminary data.</text>
</comment>
<dbReference type="OrthoDB" id="1157001at2"/>
<dbReference type="AlphaFoldDB" id="A0A7K0FUA5"/>
<evidence type="ECO:0000313" key="1">
    <source>
        <dbReference type="EMBL" id="MRX75168.1"/>
    </source>
</evidence>
<proteinExistence type="predicted"/>
<dbReference type="RefSeq" id="WP_154279332.1">
    <property type="nucleotide sequence ID" value="NZ_JBHUJQ010000001.1"/>
</dbReference>
<dbReference type="EMBL" id="WKKH01000004">
    <property type="protein sequence ID" value="MRX75168.1"/>
    <property type="molecule type" value="Genomic_DNA"/>
</dbReference>
<accession>A0A7K0FUA5</accession>